<keyword evidence="3" id="KW-1185">Reference proteome</keyword>
<evidence type="ECO:0000259" key="1">
    <source>
        <dbReference type="PROSITE" id="PS00022"/>
    </source>
</evidence>
<dbReference type="AlphaFoldDB" id="A0A6J8ENT6"/>
<evidence type="ECO:0000313" key="2">
    <source>
        <dbReference type="EMBL" id="CAC5421225.1"/>
    </source>
</evidence>
<dbReference type="OrthoDB" id="6061841at2759"/>
<dbReference type="InterPro" id="IPR000742">
    <property type="entry name" value="EGF"/>
</dbReference>
<feature type="domain" description="EGF-like" evidence="1">
    <location>
        <begin position="195"/>
        <end position="206"/>
    </location>
</feature>
<dbReference type="PROSITE" id="PS00022">
    <property type="entry name" value="EGF_1"/>
    <property type="match status" value="1"/>
</dbReference>
<name>A0A6J8ENT6_MYTCO</name>
<evidence type="ECO:0000313" key="3">
    <source>
        <dbReference type="Proteomes" id="UP000507470"/>
    </source>
</evidence>
<dbReference type="EMBL" id="CACVKT020009286">
    <property type="protein sequence ID" value="CAC5421225.1"/>
    <property type="molecule type" value="Genomic_DNA"/>
</dbReference>
<reference evidence="2 3" key="1">
    <citation type="submission" date="2020-06" db="EMBL/GenBank/DDBJ databases">
        <authorList>
            <person name="Li R."/>
            <person name="Bekaert M."/>
        </authorList>
    </citation>
    <scope>NUCLEOTIDE SEQUENCE [LARGE SCALE GENOMIC DNA]</scope>
    <source>
        <strain evidence="3">wild</strain>
    </source>
</reference>
<accession>A0A6J8ENT6</accession>
<proteinExistence type="predicted"/>
<sequence length="480" mass="55201">MTNTGQNVKEIGWQSKEARYKKCGWWKLKWPWAQCSEYSTVYRFRLECEEGWTQKYTYSDSCDYAICNGKSGPDACNIRYKFPYCQKTRKEKKPICDSGGSCIFPDICSDCDDGFYNDGPYCRVCGTIDHCNHRRCTNSYDQHCEWCEGEIMPKQYWRAYISSFDKRTCQKACSWRIDSTRCFPGMCTDELASKCKCNATFSGRHCENIDNTPTILYNYCKFYDKDGHNVLENNGNWNNPGHPTKWTNYDGYTKVSVDLTAEYLQPRVIITNHYVKKYSIGLIEGKVTLYYCKGSTCKKMIKTCSGMNRDAPIAFKQCNFTIEINTWSFTHNDRVVAEFSSTNGGYVTVANRDKSPSDSKTDKYYYSGKTLTRQFEYRWDLEKPYHCSEKPGSSCTPFLDLSDDITENRNLTFRWGGWSDELSGLDHYEYDLYYLGVSGMNNDAVLVDGGGSGGYLVLQKSVPITESSIHDEPINGVFPV</sequence>
<gene>
    <name evidence="2" type="ORF">MCOR_53366</name>
</gene>
<dbReference type="Proteomes" id="UP000507470">
    <property type="component" value="Unassembled WGS sequence"/>
</dbReference>
<organism evidence="2 3">
    <name type="scientific">Mytilus coruscus</name>
    <name type="common">Sea mussel</name>
    <dbReference type="NCBI Taxonomy" id="42192"/>
    <lineage>
        <taxon>Eukaryota</taxon>
        <taxon>Metazoa</taxon>
        <taxon>Spiralia</taxon>
        <taxon>Lophotrochozoa</taxon>
        <taxon>Mollusca</taxon>
        <taxon>Bivalvia</taxon>
        <taxon>Autobranchia</taxon>
        <taxon>Pteriomorphia</taxon>
        <taxon>Mytilida</taxon>
        <taxon>Mytiloidea</taxon>
        <taxon>Mytilidae</taxon>
        <taxon>Mytilinae</taxon>
        <taxon>Mytilus</taxon>
    </lineage>
</organism>
<protein>
    <recommendedName>
        <fullName evidence="1">EGF-like domain-containing protein</fullName>
    </recommendedName>
</protein>